<feature type="compositionally biased region" description="Pro residues" evidence="1">
    <location>
        <begin position="126"/>
        <end position="136"/>
    </location>
</feature>
<name>A0A7J6QHM1_PEROL</name>
<proteinExistence type="predicted"/>
<evidence type="ECO:0000313" key="3">
    <source>
        <dbReference type="Proteomes" id="UP000553632"/>
    </source>
</evidence>
<evidence type="ECO:0000256" key="1">
    <source>
        <dbReference type="SAM" id="MobiDB-lite"/>
    </source>
</evidence>
<feature type="region of interest" description="Disordered" evidence="1">
    <location>
        <begin position="197"/>
        <end position="228"/>
    </location>
</feature>
<dbReference type="EMBL" id="JABANO010033272">
    <property type="protein sequence ID" value="KAF4707146.1"/>
    <property type="molecule type" value="Genomic_DNA"/>
</dbReference>
<feature type="compositionally biased region" description="Low complexity" evidence="1">
    <location>
        <begin position="206"/>
        <end position="217"/>
    </location>
</feature>
<dbReference type="AlphaFoldDB" id="A0A7J6QHM1"/>
<keyword evidence="3" id="KW-1185">Reference proteome</keyword>
<feature type="compositionally biased region" description="Basic residues" evidence="1">
    <location>
        <begin position="218"/>
        <end position="228"/>
    </location>
</feature>
<reference evidence="2 3" key="1">
    <citation type="submission" date="2020-04" db="EMBL/GenBank/DDBJ databases">
        <title>Perkinsus olseni comparative genomics.</title>
        <authorList>
            <person name="Bogema D.R."/>
        </authorList>
    </citation>
    <scope>NUCLEOTIDE SEQUENCE [LARGE SCALE GENOMIC DNA]</scope>
    <source>
        <strain evidence="2 3">ATCC PRA-207</strain>
    </source>
</reference>
<feature type="compositionally biased region" description="Polar residues" evidence="1">
    <location>
        <begin position="52"/>
        <end position="71"/>
    </location>
</feature>
<gene>
    <name evidence="2" type="ORF">FOZ63_029767</name>
</gene>
<feature type="non-terminal residue" evidence="2">
    <location>
        <position position="1"/>
    </location>
</feature>
<organism evidence="2 3">
    <name type="scientific">Perkinsus olseni</name>
    <name type="common">Perkinsus atlanticus</name>
    <dbReference type="NCBI Taxonomy" id="32597"/>
    <lineage>
        <taxon>Eukaryota</taxon>
        <taxon>Sar</taxon>
        <taxon>Alveolata</taxon>
        <taxon>Perkinsozoa</taxon>
        <taxon>Perkinsea</taxon>
        <taxon>Perkinsida</taxon>
        <taxon>Perkinsidae</taxon>
        <taxon>Perkinsus</taxon>
    </lineage>
</organism>
<accession>A0A7J6QHM1</accession>
<evidence type="ECO:0000313" key="2">
    <source>
        <dbReference type="EMBL" id="KAF4707146.1"/>
    </source>
</evidence>
<feature type="non-terminal residue" evidence="2">
    <location>
        <position position="228"/>
    </location>
</feature>
<dbReference type="Proteomes" id="UP000553632">
    <property type="component" value="Unassembled WGS sequence"/>
</dbReference>
<feature type="compositionally biased region" description="Pro residues" evidence="1">
    <location>
        <begin position="144"/>
        <end position="161"/>
    </location>
</feature>
<comment type="caution">
    <text evidence="2">The sequence shown here is derived from an EMBL/GenBank/DDBJ whole genome shotgun (WGS) entry which is preliminary data.</text>
</comment>
<feature type="region of interest" description="Disordered" evidence="1">
    <location>
        <begin position="49"/>
        <end position="78"/>
    </location>
</feature>
<feature type="region of interest" description="Disordered" evidence="1">
    <location>
        <begin position="95"/>
        <end position="162"/>
    </location>
</feature>
<sequence length="228" mass="25416">KDKLVVQDGRLGDLHWCWLTFTVHSKHEKRTIREEDCTMEKALRPNMALATPDTSSAIGESSIRQCQNQPPTVEDRQPLPTVEEAEAQGMVENGGHAAAPSQTLPQVPPRRPAQVTPQGPSQAAPKVPPRVGPQGPPEALSQALPPPPAAPQVPPQAPPQKPFFRCLQTDHLEVPEQRLLAPFGMVLCKRLHKKQLERPSQQMLKRQPQPRQAFQQSRQRRARVNLHP</sequence>
<protein>
    <submittedName>
        <fullName evidence="2">Uncharacterized protein</fullName>
    </submittedName>
</protein>